<comment type="caution">
    <text evidence="2">The sequence shown here is derived from an EMBL/GenBank/DDBJ whole genome shotgun (WGS) entry which is preliminary data.</text>
</comment>
<feature type="compositionally biased region" description="Basic residues" evidence="1">
    <location>
        <begin position="132"/>
        <end position="142"/>
    </location>
</feature>
<dbReference type="EMBL" id="JAVRBK010000002">
    <property type="protein sequence ID" value="KAK5647921.1"/>
    <property type="molecule type" value="Genomic_DNA"/>
</dbReference>
<evidence type="ECO:0000313" key="3">
    <source>
        <dbReference type="Proteomes" id="UP001329430"/>
    </source>
</evidence>
<dbReference type="Proteomes" id="UP001329430">
    <property type="component" value="Chromosome 2"/>
</dbReference>
<sequence>MNIFNEDEYAYKIHFSNNFDCDSDSDNKSDFDDWYYKHKPPPAEIYDCDIVKIEPFTTVLYKKSISKVSSKVNANSQKKIKSKRSWGPATKNVSDLNHKTQVFSESNKPKREGTTLANLSGYQENKPNEIPKKKRNRKKKSQINKAELFDLSSIEWPTLGSVQSPLESKSDSIKKNVNSFQYNNKDTKVLTELSQKCDNNVPSETKRFISESLKNMNGKSITETRFLLLDEYEKQSFLKFPERLQNTPKLNNVNGNKVTYNSKENIQNTGKSKSQAKELPLFGNEKKSIVPNKNSKIKCKKSVKATKQPDHSALKRATFNLSSFEWPSLHSVTSSFTYKNNPQQISKNMELKKGYQTNTLRQSQSAHLFKDQINCSSIPAEVPQRQQQSKKKLKSQKSKPISDNAICSISNKSSVKDKHNKHGSLQLNEQMKINISQSYSNTNPTGFPALESRNGFWCLDNEKISIFATNQSCCKSSRKQSHKMLKSNHSCLHNEKLSSCSSKNIEKPKQSKVSTKINIQSIVKKGGSLNLASNEETLVQSKALQSRNGLFINTSESSMGGLHNAKSNEVAYCLSLLKLEKKDKPIDTSVNKEKPKKNKAPKQSATNSSPPDKNSASVSLDKNHNHILCNSTGCNEVEQFEKVNKSISSTERNSHLLNNVQPKENLATDTAVNGVQLTKRKKKKPNKISEFNLSPYDETEVSELKEIKQKRQRTVWN</sequence>
<keyword evidence="3" id="KW-1185">Reference proteome</keyword>
<name>A0AAN7VMK5_9COLE</name>
<feature type="region of interest" description="Disordered" evidence="1">
    <location>
        <begin position="121"/>
        <end position="142"/>
    </location>
</feature>
<accession>A0AAN7VMK5</accession>
<feature type="region of interest" description="Disordered" evidence="1">
    <location>
        <begin position="381"/>
        <end position="401"/>
    </location>
</feature>
<feature type="region of interest" description="Disordered" evidence="1">
    <location>
        <begin position="585"/>
        <end position="622"/>
    </location>
</feature>
<feature type="compositionally biased region" description="Polar residues" evidence="1">
    <location>
        <begin position="603"/>
        <end position="620"/>
    </location>
</feature>
<reference evidence="2 3" key="1">
    <citation type="journal article" date="2024" name="Insects">
        <title>An Improved Chromosome-Level Genome Assembly of the Firefly Pyrocoelia pectoralis.</title>
        <authorList>
            <person name="Fu X."/>
            <person name="Meyer-Rochow V.B."/>
            <person name="Ballantyne L."/>
            <person name="Zhu X."/>
        </authorList>
    </citation>
    <scope>NUCLEOTIDE SEQUENCE [LARGE SCALE GENOMIC DNA]</scope>
    <source>
        <strain evidence="2">XCY_ONT2</strain>
    </source>
</reference>
<organism evidence="2 3">
    <name type="scientific">Pyrocoelia pectoralis</name>
    <dbReference type="NCBI Taxonomy" id="417401"/>
    <lineage>
        <taxon>Eukaryota</taxon>
        <taxon>Metazoa</taxon>
        <taxon>Ecdysozoa</taxon>
        <taxon>Arthropoda</taxon>
        <taxon>Hexapoda</taxon>
        <taxon>Insecta</taxon>
        <taxon>Pterygota</taxon>
        <taxon>Neoptera</taxon>
        <taxon>Endopterygota</taxon>
        <taxon>Coleoptera</taxon>
        <taxon>Polyphaga</taxon>
        <taxon>Elateriformia</taxon>
        <taxon>Elateroidea</taxon>
        <taxon>Lampyridae</taxon>
        <taxon>Lampyrinae</taxon>
        <taxon>Pyrocoelia</taxon>
    </lineage>
</organism>
<protein>
    <submittedName>
        <fullName evidence="2">Uncharacterized protein</fullName>
    </submittedName>
</protein>
<evidence type="ECO:0000256" key="1">
    <source>
        <dbReference type="SAM" id="MobiDB-lite"/>
    </source>
</evidence>
<evidence type="ECO:0000313" key="2">
    <source>
        <dbReference type="EMBL" id="KAK5647921.1"/>
    </source>
</evidence>
<dbReference type="AlphaFoldDB" id="A0AAN7VMK5"/>
<proteinExistence type="predicted"/>
<gene>
    <name evidence="2" type="ORF">RI129_002813</name>
</gene>
<feature type="compositionally biased region" description="Basic residues" evidence="1">
    <location>
        <begin position="388"/>
        <end position="397"/>
    </location>
</feature>